<protein>
    <submittedName>
        <fullName evidence="1">Uncharacterized protein</fullName>
    </submittedName>
</protein>
<gene>
    <name evidence="1" type="ORF">UFOVP447_127</name>
</gene>
<sequence length="82" mass="9113">MHKEQLIYFREQGIFNKSLFSRSGKVGNPPVLGTGDRRVGAGLLDQFIGLVAQSGERQPVTLEVVGSKPIKVAIVYWLVTQW</sequence>
<accession>A0A6J5M9J2</accession>
<reference evidence="1" key="1">
    <citation type="submission" date="2020-04" db="EMBL/GenBank/DDBJ databases">
        <authorList>
            <person name="Chiriac C."/>
            <person name="Salcher M."/>
            <person name="Ghai R."/>
            <person name="Kavagutti S V."/>
        </authorList>
    </citation>
    <scope>NUCLEOTIDE SEQUENCE</scope>
</reference>
<evidence type="ECO:0000313" key="1">
    <source>
        <dbReference type="EMBL" id="CAB4143354.1"/>
    </source>
</evidence>
<name>A0A6J5M9J2_9CAUD</name>
<dbReference type="EMBL" id="LR796423">
    <property type="protein sequence ID" value="CAB4143354.1"/>
    <property type="molecule type" value="Genomic_DNA"/>
</dbReference>
<proteinExistence type="predicted"/>
<organism evidence="1">
    <name type="scientific">uncultured Caudovirales phage</name>
    <dbReference type="NCBI Taxonomy" id="2100421"/>
    <lineage>
        <taxon>Viruses</taxon>
        <taxon>Duplodnaviria</taxon>
        <taxon>Heunggongvirae</taxon>
        <taxon>Uroviricota</taxon>
        <taxon>Caudoviricetes</taxon>
        <taxon>Peduoviridae</taxon>
        <taxon>Maltschvirus</taxon>
        <taxon>Maltschvirus maltsch</taxon>
    </lineage>
</organism>